<dbReference type="Gene3D" id="3.40.50.300">
    <property type="entry name" value="P-loop containing nucleotide triphosphate hydrolases"/>
    <property type="match status" value="1"/>
</dbReference>
<dbReference type="Pfam" id="PF00005">
    <property type="entry name" value="ABC_tran"/>
    <property type="match status" value="1"/>
</dbReference>
<name>A0ABQ1W4Q0_9BACL</name>
<keyword evidence="2" id="KW-0547">Nucleotide-binding</keyword>
<organism evidence="5 6">
    <name type="scientific">Paenibacillus aceti</name>
    <dbReference type="NCBI Taxonomy" id="1820010"/>
    <lineage>
        <taxon>Bacteria</taxon>
        <taxon>Bacillati</taxon>
        <taxon>Bacillota</taxon>
        <taxon>Bacilli</taxon>
        <taxon>Bacillales</taxon>
        <taxon>Paenibacillaceae</taxon>
        <taxon>Paenibacillus</taxon>
    </lineage>
</organism>
<evidence type="ECO:0000313" key="5">
    <source>
        <dbReference type="EMBL" id="GGG12457.1"/>
    </source>
</evidence>
<accession>A0ABQ1W4Q0</accession>
<dbReference type="InterPro" id="IPR003593">
    <property type="entry name" value="AAA+_ATPase"/>
</dbReference>
<evidence type="ECO:0000313" key="6">
    <source>
        <dbReference type="Proteomes" id="UP000608420"/>
    </source>
</evidence>
<evidence type="ECO:0000256" key="1">
    <source>
        <dbReference type="ARBA" id="ARBA00022448"/>
    </source>
</evidence>
<feature type="domain" description="ABC transporter" evidence="4">
    <location>
        <begin position="6"/>
        <end position="232"/>
    </location>
</feature>
<dbReference type="PANTHER" id="PTHR42939:SF1">
    <property type="entry name" value="ABC TRANSPORTER ATP-BINDING PROTEIN ALBC-RELATED"/>
    <property type="match status" value="1"/>
</dbReference>
<dbReference type="PROSITE" id="PS00211">
    <property type="entry name" value="ABC_TRANSPORTER_1"/>
    <property type="match status" value="1"/>
</dbReference>
<dbReference type="InterPro" id="IPR027417">
    <property type="entry name" value="P-loop_NTPase"/>
</dbReference>
<comment type="caution">
    <text evidence="5">The sequence shown here is derived from an EMBL/GenBank/DDBJ whole genome shotgun (WGS) entry which is preliminary data.</text>
</comment>
<gene>
    <name evidence="5" type="ORF">GCM10010913_37820</name>
</gene>
<dbReference type="SMART" id="SM00382">
    <property type="entry name" value="AAA"/>
    <property type="match status" value="1"/>
</dbReference>
<proteinExistence type="predicted"/>
<evidence type="ECO:0000259" key="4">
    <source>
        <dbReference type="PROSITE" id="PS50893"/>
    </source>
</evidence>
<dbReference type="InterPro" id="IPR003439">
    <property type="entry name" value="ABC_transporter-like_ATP-bd"/>
</dbReference>
<reference evidence="6" key="1">
    <citation type="journal article" date="2019" name="Int. J. Syst. Evol. Microbiol.">
        <title>The Global Catalogue of Microorganisms (GCM) 10K type strain sequencing project: providing services to taxonomists for standard genome sequencing and annotation.</title>
        <authorList>
            <consortium name="The Broad Institute Genomics Platform"/>
            <consortium name="The Broad Institute Genome Sequencing Center for Infectious Disease"/>
            <person name="Wu L."/>
            <person name="Ma J."/>
        </authorList>
    </citation>
    <scope>NUCLEOTIDE SEQUENCE [LARGE SCALE GENOMIC DNA]</scope>
    <source>
        <strain evidence="6">CGMCC 1.15420</strain>
    </source>
</reference>
<dbReference type="PANTHER" id="PTHR42939">
    <property type="entry name" value="ABC TRANSPORTER ATP-BINDING PROTEIN ALBC-RELATED"/>
    <property type="match status" value="1"/>
</dbReference>
<dbReference type="SUPFAM" id="SSF52540">
    <property type="entry name" value="P-loop containing nucleoside triphosphate hydrolases"/>
    <property type="match status" value="1"/>
</dbReference>
<sequence length="248" mass="27648">MADPLVKVIDVIKMINKQRIVERINLSIDAADIVGLCGGNGAGKSTILRMIAGIIQPSSGEIHVNGLQWKKDRRRFAEQIGYMPDDYQFPQGLTAQEMLSFWAALRRVPEERVGDVLAIVGLEDRKNKPVSTFSKGMRQRVLFAQAILAKPPLLIMDEPTNGLDPYWTSEFVKLLRHIKQEGQTVLFSTHQLEIAEEIADSVVFLNAGQSCGGGTLQQLRETYGKYPLHAAFQDSLGIKPITRSPFRC</sequence>
<dbReference type="RefSeq" id="WP_120461964.1">
    <property type="nucleotide sequence ID" value="NZ_BMIW01000034.1"/>
</dbReference>
<dbReference type="Proteomes" id="UP000608420">
    <property type="component" value="Unassembled WGS sequence"/>
</dbReference>
<dbReference type="InterPro" id="IPR051782">
    <property type="entry name" value="ABC_Transporter_VariousFunc"/>
</dbReference>
<dbReference type="CDD" id="cd03230">
    <property type="entry name" value="ABC_DR_subfamily_A"/>
    <property type="match status" value="1"/>
</dbReference>
<dbReference type="InterPro" id="IPR017871">
    <property type="entry name" value="ABC_transporter-like_CS"/>
</dbReference>
<dbReference type="EMBL" id="BMIW01000034">
    <property type="protein sequence ID" value="GGG12457.1"/>
    <property type="molecule type" value="Genomic_DNA"/>
</dbReference>
<keyword evidence="1" id="KW-0813">Transport</keyword>
<keyword evidence="3" id="KW-0067">ATP-binding</keyword>
<dbReference type="PROSITE" id="PS50893">
    <property type="entry name" value="ABC_TRANSPORTER_2"/>
    <property type="match status" value="1"/>
</dbReference>
<keyword evidence="6" id="KW-1185">Reference proteome</keyword>
<evidence type="ECO:0000256" key="2">
    <source>
        <dbReference type="ARBA" id="ARBA00022741"/>
    </source>
</evidence>
<evidence type="ECO:0000256" key="3">
    <source>
        <dbReference type="ARBA" id="ARBA00022840"/>
    </source>
</evidence>
<protein>
    <recommendedName>
        <fullName evidence="4">ABC transporter domain-containing protein</fullName>
    </recommendedName>
</protein>